<keyword evidence="2" id="KW-1185">Reference proteome</keyword>
<dbReference type="Proteomes" id="UP000828941">
    <property type="component" value="Chromosome 13"/>
</dbReference>
<reference evidence="1 2" key="1">
    <citation type="journal article" date="2022" name="DNA Res.">
        <title>Chromosomal-level genome assembly of the orchid tree Bauhinia variegata (Leguminosae; Cercidoideae) supports the allotetraploid origin hypothesis of Bauhinia.</title>
        <authorList>
            <person name="Zhong Y."/>
            <person name="Chen Y."/>
            <person name="Zheng D."/>
            <person name="Pang J."/>
            <person name="Liu Y."/>
            <person name="Luo S."/>
            <person name="Meng S."/>
            <person name="Qian L."/>
            <person name="Wei D."/>
            <person name="Dai S."/>
            <person name="Zhou R."/>
        </authorList>
    </citation>
    <scope>NUCLEOTIDE SEQUENCE [LARGE SCALE GENOMIC DNA]</scope>
    <source>
        <strain evidence="1">BV-YZ2020</strain>
    </source>
</reference>
<dbReference type="EMBL" id="CM039438">
    <property type="protein sequence ID" value="KAI4299229.1"/>
    <property type="molecule type" value="Genomic_DNA"/>
</dbReference>
<protein>
    <submittedName>
        <fullName evidence="1">Uncharacterized protein</fullName>
    </submittedName>
</protein>
<sequence length="676" mass="76561">MNDIFLGNCFEISVFICPSSCNNFISLSSFGIIRKKERRKPCVSFVFLSFPSVSFSLPRQKSNFEMAIETISLSVVLIQTFFWTLFTLSLFMAAGYGTETDIYCLRSIKESLEDPNGYLSSNWDFTNNTEGFICRFTGVDCWHYDENRVLNLKLSNLGLKGQFPRGIQNCTSMTGLDLSMNLLSGSIPSDISKLAKFVTSLDLSANKFSGEIPEDIANCIQLNALKLDDNQLSGEIPPRLAAGLARIKVFTVADNYLTGPVPNFIEGVASPDSYANNSGLCGGPLAPCHKFSKDKDGDSPFKNGAVVGFSFSITSVVVVYLFYFVPWEQLMTNKKRPKRKYQLRFQVCDPDAEFLEKERQEISKLETFAPTVSFMELYYATAGFIMANDIGLGKMGMMCKARLPNGLLLAVKRLYDPDMFKRQFVSEIMILGRYRHKNLIPLIGFCIEREERIIAYEYMSNGRLSDWLNPLESLAMRLDWPVRVKIALGIARGLSWLHNSHVVHLRLCCECILLDQNFDPKISNFGYAKFMNLNLDDRFSFEVNNGSNELGLEKKDVHDFGNVLFELITGKKFGQNTGFSNGSGNLLGFHDMIDKSLIEKGFEDEIFMLLQITFDCIEDIPDQRPTMLEVYNKMRVIWERRGLVDDSKFDMPKNFEIGSATGIHEIVEITELPTRE</sequence>
<evidence type="ECO:0000313" key="2">
    <source>
        <dbReference type="Proteomes" id="UP000828941"/>
    </source>
</evidence>
<comment type="caution">
    <text evidence="1">The sequence shown here is derived from an EMBL/GenBank/DDBJ whole genome shotgun (WGS) entry which is preliminary data.</text>
</comment>
<evidence type="ECO:0000313" key="1">
    <source>
        <dbReference type="EMBL" id="KAI4299229.1"/>
    </source>
</evidence>
<proteinExistence type="predicted"/>
<name>A0ACB9KPE6_BAUVA</name>
<accession>A0ACB9KPE6</accession>
<organism evidence="1 2">
    <name type="scientific">Bauhinia variegata</name>
    <name type="common">Purple orchid tree</name>
    <name type="synonym">Phanera variegata</name>
    <dbReference type="NCBI Taxonomy" id="167791"/>
    <lineage>
        <taxon>Eukaryota</taxon>
        <taxon>Viridiplantae</taxon>
        <taxon>Streptophyta</taxon>
        <taxon>Embryophyta</taxon>
        <taxon>Tracheophyta</taxon>
        <taxon>Spermatophyta</taxon>
        <taxon>Magnoliopsida</taxon>
        <taxon>eudicotyledons</taxon>
        <taxon>Gunneridae</taxon>
        <taxon>Pentapetalae</taxon>
        <taxon>rosids</taxon>
        <taxon>fabids</taxon>
        <taxon>Fabales</taxon>
        <taxon>Fabaceae</taxon>
        <taxon>Cercidoideae</taxon>
        <taxon>Cercideae</taxon>
        <taxon>Bauhiniinae</taxon>
        <taxon>Bauhinia</taxon>
    </lineage>
</organism>
<gene>
    <name evidence="1" type="ORF">L6164_032709</name>
</gene>